<evidence type="ECO:0000313" key="1">
    <source>
        <dbReference type="EMBL" id="KIO06616.1"/>
    </source>
</evidence>
<dbReference type="EMBL" id="KN831962">
    <property type="protein sequence ID" value="KIO06616.1"/>
    <property type="molecule type" value="Genomic_DNA"/>
</dbReference>
<proteinExistence type="predicted"/>
<name>A0A0C3PEG3_PISTI</name>
<keyword evidence="2" id="KW-1185">Reference proteome</keyword>
<reference evidence="2" key="2">
    <citation type="submission" date="2015-01" db="EMBL/GenBank/DDBJ databases">
        <title>Evolutionary Origins and Diversification of the Mycorrhizal Mutualists.</title>
        <authorList>
            <consortium name="DOE Joint Genome Institute"/>
            <consortium name="Mycorrhizal Genomics Consortium"/>
            <person name="Kohler A."/>
            <person name="Kuo A."/>
            <person name="Nagy L.G."/>
            <person name="Floudas D."/>
            <person name="Copeland A."/>
            <person name="Barry K.W."/>
            <person name="Cichocki N."/>
            <person name="Veneault-Fourrey C."/>
            <person name="LaButti K."/>
            <person name="Lindquist E.A."/>
            <person name="Lipzen A."/>
            <person name="Lundell T."/>
            <person name="Morin E."/>
            <person name="Murat C."/>
            <person name="Riley R."/>
            <person name="Ohm R."/>
            <person name="Sun H."/>
            <person name="Tunlid A."/>
            <person name="Henrissat B."/>
            <person name="Grigoriev I.V."/>
            <person name="Hibbett D.S."/>
            <person name="Martin F."/>
        </authorList>
    </citation>
    <scope>NUCLEOTIDE SEQUENCE [LARGE SCALE GENOMIC DNA]</scope>
    <source>
        <strain evidence="2">Marx 270</strain>
    </source>
</reference>
<dbReference type="Proteomes" id="UP000054217">
    <property type="component" value="Unassembled WGS sequence"/>
</dbReference>
<dbReference type="InParanoid" id="A0A0C3PEG3"/>
<evidence type="ECO:0000313" key="2">
    <source>
        <dbReference type="Proteomes" id="UP000054217"/>
    </source>
</evidence>
<dbReference type="STRING" id="870435.A0A0C3PEG3"/>
<dbReference type="OrthoDB" id="2017946at2759"/>
<protein>
    <submittedName>
        <fullName evidence="1">Uncharacterized protein</fullName>
    </submittedName>
</protein>
<dbReference type="AlphaFoldDB" id="A0A0C3PEG3"/>
<sequence length="225" mass="24096">MSRGIIGLNLPIISTVNVINTQSDPSSPTYAVAFTPTEWAFAGGSELCRRPKLQLNLYGWGHVDQRYQHLSGEWGAPKEQNSKTDGIDERTDPNAYRIFRDGLTAFAIELAKLVVRNSEGTTKFAEVSVESDAQTNRMQHCSVTLRIALDPSTVSVSFVPSPPANSTPTHPTPLPVFIGGEPAGVDGAPASNVLEQEEFGIVVDPGGQGMGGKRERAIGPVILVV</sequence>
<accession>A0A0C3PEG3</accession>
<dbReference type="InterPro" id="IPR016117">
    <property type="entry name" value="ArgJ-like_dom_sf"/>
</dbReference>
<dbReference type="SUPFAM" id="SSF56266">
    <property type="entry name" value="DmpA/ArgJ-like"/>
    <property type="match status" value="1"/>
</dbReference>
<organism evidence="1 2">
    <name type="scientific">Pisolithus tinctorius Marx 270</name>
    <dbReference type="NCBI Taxonomy" id="870435"/>
    <lineage>
        <taxon>Eukaryota</taxon>
        <taxon>Fungi</taxon>
        <taxon>Dikarya</taxon>
        <taxon>Basidiomycota</taxon>
        <taxon>Agaricomycotina</taxon>
        <taxon>Agaricomycetes</taxon>
        <taxon>Agaricomycetidae</taxon>
        <taxon>Boletales</taxon>
        <taxon>Sclerodermatineae</taxon>
        <taxon>Pisolithaceae</taxon>
        <taxon>Pisolithus</taxon>
    </lineage>
</organism>
<reference evidence="1 2" key="1">
    <citation type="submission" date="2014-04" db="EMBL/GenBank/DDBJ databases">
        <authorList>
            <consortium name="DOE Joint Genome Institute"/>
            <person name="Kuo A."/>
            <person name="Kohler A."/>
            <person name="Costa M.D."/>
            <person name="Nagy L.G."/>
            <person name="Floudas D."/>
            <person name="Copeland A."/>
            <person name="Barry K.W."/>
            <person name="Cichocki N."/>
            <person name="Veneault-Fourrey C."/>
            <person name="LaButti K."/>
            <person name="Lindquist E.A."/>
            <person name="Lipzen A."/>
            <person name="Lundell T."/>
            <person name="Morin E."/>
            <person name="Murat C."/>
            <person name="Sun H."/>
            <person name="Tunlid A."/>
            <person name="Henrissat B."/>
            <person name="Grigoriev I.V."/>
            <person name="Hibbett D.S."/>
            <person name="Martin F."/>
            <person name="Nordberg H.P."/>
            <person name="Cantor M.N."/>
            <person name="Hua S.X."/>
        </authorList>
    </citation>
    <scope>NUCLEOTIDE SEQUENCE [LARGE SCALE GENOMIC DNA]</scope>
    <source>
        <strain evidence="1 2">Marx 270</strain>
    </source>
</reference>
<gene>
    <name evidence="1" type="ORF">M404DRAFT_943008</name>
</gene>
<dbReference type="HOGENOM" id="CLU_1230346_0_0_1"/>